<dbReference type="GO" id="GO:0008776">
    <property type="term" value="F:acetate kinase activity"/>
    <property type="evidence" value="ECO:0007669"/>
    <property type="project" value="UniProtKB-UniRule"/>
</dbReference>
<dbReference type="OrthoDB" id="9802453at2"/>
<dbReference type="HAMAP" id="MF_00020">
    <property type="entry name" value="Acetate_kinase"/>
    <property type="match status" value="1"/>
</dbReference>
<dbReference type="PRINTS" id="PR00471">
    <property type="entry name" value="ACETATEKNASE"/>
</dbReference>
<protein>
    <recommendedName>
        <fullName evidence="6">Acetate kinase</fullName>
        <ecNumber evidence="6">2.7.2.1</ecNumber>
    </recommendedName>
    <alternativeName>
        <fullName evidence="6">Acetokinase</fullName>
    </alternativeName>
</protein>
<evidence type="ECO:0000256" key="2">
    <source>
        <dbReference type="ARBA" id="ARBA00022679"/>
    </source>
</evidence>
<dbReference type="InterPro" id="IPR000890">
    <property type="entry name" value="Aliphatic_acid_kin_short-chain"/>
</dbReference>
<dbReference type="UniPathway" id="UPA00340">
    <property type="reaction ID" value="UER00458"/>
</dbReference>
<keyword evidence="9" id="KW-1185">Reference proteome</keyword>
<dbReference type="STRING" id="1121390.SAMN02746041_02084"/>
<dbReference type="PROSITE" id="PS01075">
    <property type="entry name" value="ACETATE_KINASE_1"/>
    <property type="match status" value="1"/>
</dbReference>
<gene>
    <name evidence="6" type="primary">ackA</name>
    <name evidence="8" type="ORF">SAMN02746041_02084</name>
</gene>
<feature type="binding site" evidence="6">
    <location>
        <position position="94"/>
    </location>
    <ligand>
        <name>substrate</name>
    </ligand>
</feature>
<dbReference type="PIRSF" id="PIRSF000722">
    <property type="entry name" value="Acetate_prop_kin"/>
    <property type="match status" value="1"/>
</dbReference>
<dbReference type="SUPFAM" id="SSF53067">
    <property type="entry name" value="Actin-like ATPase domain"/>
    <property type="match status" value="2"/>
</dbReference>
<name>A0A1W1XLD4_9BACT</name>
<evidence type="ECO:0000313" key="9">
    <source>
        <dbReference type="Proteomes" id="UP000192783"/>
    </source>
</evidence>
<dbReference type="GO" id="GO:0000287">
    <property type="term" value="F:magnesium ion binding"/>
    <property type="evidence" value="ECO:0007669"/>
    <property type="project" value="UniProtKB-UniRule"/>
</dbReference>
<keyword evidence="5 6" id="KW-0067">ATP-binding</keyword>
<comment type="function">
    <text evidence="6">Catalyzes the formation of acetyl phosphate from acetate and ATP. Can also catalyze the reverse reaction.</text>
</comment>
<evidence type="ECO:0000256" key="1">
    <source>
        <dbReference type="ARBA" id="ARBA00008748"/>
    </source>
</evidence>
<keyword evidence="2 6" id="KW-0808">Transferase</keyword>
<feature type="binding site" evidence="6">
    <location>
        <begin position="285"/>
        <end position="287"/>
    </location>
    <ligand>
        <name>ATP</name>
        <dbReference type="ChEBI" id="CHEBI:30616"/>
    </ligand>
</feature>
<feature type="binding site" evidence="6">
    <location>
        <position position="7"/>
    </location>
    <ligand>
        <name>Mg(2+)</name>
        <dbReference type="ChEBI" id="CHEBI:18420"/>
    </ligand>
</feature>
<dbReference type="NCBIfam" id="TIGR00016">
    <property type="entry name" value="ackA"/>
    <property type="match status" value="1"/>
</dbReference>
<dbReference type="RefSeq" id="WP_084057811.1">
    <property type="nucleotide sequence ID" value="NZ_FWXF01000010.1"/>
</dbReference>
<sequence length="412" mass="45250">MLVLVINAGSSSVKYRLLDMQDEEPLSWGLVEKIGEPMGQVFHQGRTSNGVHQFTEKLPIRNHRQAMERVVNLLTTKEGGVIDGLERIDAIGHRVVHGGERFRHPVPIDADVVEGIREHIPLAPLHNPGHLAGIETALELFPGVPQVAVFDTAFHQTIPPAAYFYAVPHRLYQDLGVRRYGFHGISHAFVTRQASHLLNIPLEKVNLITLHLGNGASITAVKGGCSVDTSMGLTPLEGVIMGTRSGSLDPAVVGYLHRQAGMDVEEIMNLLTRESGLLGICGHNDLRDIHRRRLQGDERAQLALDMLVYSYRKYVGAYMAVLGRTDALVFTGGIGENDAVVRELVCRNLENMGVCLDPTENLQWEGRPKCISRSDSRVRVLVIPTNEELEIARQTLQVLSAPDSCGACAQAL</sequence>
<comment type="subcellular location">
    <subcellularLocation>
        <location evidence="6">Cytoplasm</location>
    </subcellularLocation>
</comment>
<comment type="catalytic activity">
    <reaction evidence="6">
        <text>acetate + ATP = acetyl phosphate + ADP</text>
        <dbReference type="Rhea" id="RHEA:11352"/>
        <dbReference type="ChEBI" id="CHEBI:22191"/>
        <dbReference type="ChEBI" id="CHEBI:30089"/>
        <dbReference type="ChEBI" id="CHEBI:30616"/>
        <dbReference type="ChEBI" id="CHEBI:456216"/>
        <dbReference type="EC" id="2.7.2.1"/>
    </reaction>
</comment>
<dbReference type="InterPro" id="IPR023865">
    <property type="entry name" value="Aliphatic_acid_kinase_CS"/>
</dbReference>
<dbReference type="Proteomes" id="UP000192783">
    <property type="component" value="Unassembled WGS sequence"/>
</dbReference>
<dbReference type="PROSITE" id="PS01076">
    <property type="entry name" value="ACETATE_KINASE_2"/>
    <property type="match status" value="1"/>
</dbReference>
<keyword evidence="6" id="KW-0460">Magnesium</keyword>
<dbReference type="GO" id="GO:0006085">
    <property type="term" value="P:acetyl-CoA biosynthetic process"/>
    <property type="evidence" value="ECO:0007669"/>
    <property type="project" value="UniProtKB-UniRule"/>
</dbReference>
<dbReference type="CDD" id="cd24010">
    <property type="entry name" value="ASKHA_NBD_AcK_PK"/>
    <property type="match status" value="1"/>
</dbReference>
<dbReference type="GO" id="GO:0005737">
    <property type="term" value="C:cytoplasm"/>
    <property type="evidence" value="ECO:0007669"/>
    <property type="project" value="UniProtKB-SubCell"/>
</dbReference>
<dbReference type="EMBL" id="FWXF01000010">
    <property type="protein sequence ID" value="SMC24672.1"/>
    <property type="molecule type" value="Genomic_DNA"/>
</dbReference>
<dbReference type="GO" id="GO:0005524">
    <property type="term" value="F:ATP binding"/>
    <property type="evidence" value="ECO:0007669"/>
    <property type="project" value="UniProtKB-KW"/>
</dbReference>
<evidence type="ECO:0000256" key="6">
    <source>
        <dbReference type="HAMAP-Rule" id="MF_00020"/>
    </source>
</evidence>
<keyword evidence="3 6" id="KW-0547">Nucleotide-binding</keyword>
<evidence type="ECO:0000256" key="5">
    <source>
        <dbReference type="ARBA" id="ARBA00022840"/>
    </source>
</evidence>
<organism evidence="8 9">
    <name type="scientific">Desulfacinum hydrothermale DSM 13146</name>
    <dbReference type="NCBI Taxonomy" id="1121390"/>
    <lineage>
        <taxon>Bacteria</taxon>
        <taxon>Pseudomonadati</taxon>
        <taxon>Thermodesulfobacteriota</taxon>
        <taxon>Syntrophobacteria</taxon>
        <taxon>Syntrophobacterales</taxon>
        <taxon>Syntrophobacteraceae</taxon>
        <taxon>Desulfacinum</taxon>
    </lineage>
</organism>
<keyword evidence="6" id="KW-0963">Cytoplasm</keyword>
<feature type="active site" description="Proton donor/acceptor" evidence="6">
    <location>
        <position position="151"/>
    </location>
</feature>
<dbReference type="InterPro" id="IPR004372">
    <property type="entry name" value="Ac/propionate_kinase"/>
</dbReference>
<feature type="binding site" evidence="6">
    <location>
        <begin position="333"/>
        <end position="337"/>
    </location>
    <ligand>
        <name>ATP</name>
        <dbReference type="ChEBI" id="CHEBI:30616"/>
    </ligand>
</feature>
<dbReference type="EC" id="2.7.2.1" evidence="6"/>
<dbReference type="Pfam" id="PF00871">
    <property type="entry name" value="Acetate_kinase"/>
    <property type="match status" value="1"/>
</dbReference>
<evidence type="ECO:0000256" key="7">
    <source>
        <dbReference type="RuleBase" id="RU003835"/>
    </source>
</evidence>
<evidence type="ECO:0000313" key="8">
    <source>
        <dbReference type="EMBL" id="SMC24672.1"/>
    </source>
</evidence>
<feature type="binding site" evidence="6">
    <location>
        <begin position="211"/>
        <end position="215"/>
    </location>
    <ligand>
        <name>ATP</name>
        <dbReference type="ChEBI" id="CHEBI:30616"/>
    </ligand>
</feature>
<feature type="binding site" evidence="6">
    <location>
        <position position="387"/>
    </location>
    <ligand>
        <name>Mg(2+)</name>
        <dbReference type="ChEBI" id="CHEBI:18420"/>
    </ligand>
</feature>
<evidence type="ECO:0000256" key="4">
    <source>
        <dbReference type="ARBA" id="ARBA00022777"/>
    </source>
</evidence>
<feature type="site" description="Transition state stabilizer" evidence="6">
    <location>
        <position position="244"/>
    </location>
</feature>
<evidence type="ECO:0000256" key="3">
    <source>
        <dbReference type="ARBA" id="ARBA00022741"/>
    </source>
</evidence>
<dbReference type="PANTHER" id="PTHR21060">
    <property type="entry name" value="ACETATE KINASE"/>
    <property type="match status" value="1"/>
</dbReference>
<dbReference type="AlphaFoldDB" id="A0A1W1XLD4"/>
<reference evidence="8 9" key="1">
    <citation type="submission" date="2017-04" db="EMBL/GenBank/DDBJ databases">
        <authorList>
            <person name="Afonso C.L."/>
            <person name="Miller P.J."/>
            <person name="Scott M.A."/>
            <person name="Spackman E."/>
            <person name="Goraichik I."/>
            <person name="Dimitrov K.M."/>
            <person name="Suarez D.L."/>
            <person name="Swayne D.E."/>
        </authorList>
    </citation>
    <scope>NUCLEOTIDE SEQUENCE [LARGE SCALE GENOMIC DNA]</scope>
    <source>
        <strain evidence="8 9">DSM 13146</strain>
    </source>
</reference>
<dbReference type="PANTHER" id="PTHR21060:SF15">
    <property type="entry name" value="ACETATE KINASE-RELATED"/>
    <property type="match status" value="1"/>
</dbReference>
<accession>A0A1W1XLD4</accession>
<keyword evidence="4 6" id="KW-0418">Kinase</keyword>
<keyword evidence="6" id="KW-0479">Metal-binding</keyword>
<dbReference type="Gene3D" id="3.30.420.40">
    <property type="match status" value="2"/>
</dbReference>
<feature type="binding site" evidence="6">
    <location>
        <position position="14"/>
    </location>
    <ligand>
        <name>ATP</name>
        <dbReference type="ChEBI" id="CHEBI:30616"/>
    </ligand>
</feature>
<feature type="site" description="Transition state stabilizer" evidence="6">
    <location>
        <position position="183"/>
    </location>
</feature>
<comment type="cofactor">
    <cofactor evidence="6">
        <name>Mg(2+)</name>
        <dbReference type="ChEBI" id="CHEBI:18420"/>
    </cofactor>
    <cofactor evidence="6">
        <name>Mn(2+)</name>
        <dbReference type="ChEBI" id="CHEBI:29035"/>
    </cofactor>
    <text evidence="6">Mg(2+). Can also accept Mn(2+).</text>
</comment>
<dbReference type="InterPro" id="IPR043129">
    <property type="entry name" value="ATPase_NBD"/>
</dbReference>
<comment type="subunit">
    <text evidence="6">Homodimer.</text>
</comment>
<comment type="pathway">
    <text evidence="6">Metabolic intermediate biosynthesis; acetyl-CoA biosynthesis; acetyl-CoA from acetate: step 1/2.</text>
</comment>
<proteinExistence type="inferred from homology"/>
<comment type="similarity">
    <text evidence="1 6 7">Belongs to the acetokinase family.</text>
</comment>
<dbReference type="GO" id="GO:0006083">
    <property type="term" value="P:acetate metabolic process"/>
    <property type="evidence" value="ECO:0007669"/>
    <property type="project" value="TreeGrafter"/>
</dbReference>